<dbReference type="PANTHER" id="PTHR33112:SF1">
    <property type="entry name" value="HETEROKARYON INCOMPATIBILITY DOMAIN-CONTAINING PROTEIN"/>
    <property type="match status" value="1"/>
</dbReference>
<dbReference type="AlphaFoldDB" id="A0A8H4IXJ7"/>
<comment type="caution">
    <text evidence="2">The sequence shown here is derived from an EMBL/GenBank/DDBJ whole genome shotgun (WGS) entry which is preliminary data.</text>
</comment>
<name>A0A8H4IXJ7_9PEZI</name>
<organism evidence="2 3">
    <name type="scientific">Botryosphaeria dothidea</name>
    <dbReference type="NCBI Taxonomy" id="55169"/>
    <lineage>
        <taxon>Eukaryota</taxon>
        <taxon>Fungi</taxon>
        <taxon>Dikarya</taxon>
        <taxon>Ascomycota</taxon>
        <taxon>Pezizomycotina</taxon>
        <taxon>Dothideomycetes</taxon>
        <taxon>Dothideomycetes incertae sedis</taxon>
        <taxon>Botryosphaeriales</taxon>
        <taxon>Botryosphaeriaceae</taxon>
        <taxon>Botryosphaeria</taxon>
    </lineage>
</organism>
<dbReference type="OrthoDB" id="5428863at2759"/>
<dbReference type="InterPro" id="IPR010730">
    <property type="entry name" value="HET"/>
</dbReference>
<accession>A0A8H4IXJ7</accession>
<gene>
    <name evidence="2" type="ORF">GTA08_BOTSDO03284</name>
</gene>
<reference evidence="2" key="1">
    <citation type="submission" date="2020-04" db="EMBL/GenBank/DDBJ databases">
        <title>Genome Assembly and Annotation of Botryosphaeria dothidea sdau 11-99, a Latent Pathogen of Apple Fruit Ring Rot in China.</title>
        <authorList>
            <person name="Yu C."/>
            <person name="Diao Y."/>
            <person name="Lu Q."/>
            <person name="Zhao J."/>
            <person name="Cui S."/>
            <person name="Peng C."/>
            <person name="He B."/>
            <person name="Liu H."/>
        </authorList>
    </citation>
    <scope>NUCLEOTIDE SEQUENCE [LARGE SCALE GENOMIC DNA]</scope>
    <source>
        <strain evidence="2">Sdau11-99</strain>
    </source>
</reference>
<keyword evidence="3" id="KW-1185">Reference proteome</keyword>
<dbReference type="Proteomes" id="UP000572817">
    <property type="component" value="Unassembled WGS sequence"/>
</dbReference>
<evidence type="ECO:0000313" key="2">
    <source>
        <dbReference type="EMBL" id="KAF4309396.1"/>
    </source>
</evidence>
<sequence>MHVYRGGRVDFEWFKDLRSVGNQEQDFMKVDSPHIDVARLRTWLDICDEFHHGRCHNLPGWQAVDPLKELLLIDVEQGCLVQRPGTTKYFALSYLWGYIPDILETKISNVEDLKQKGAFTSKSSIFPIPQTIQDSITLVRALGERYLWVDRFCIVQDHPAKHTTISRMDAVYANAYCTIVAADGNDADHGLRGVGRPRAILQQAVDLPQCSLVTETDVGYESKYHTRGWTYQELNLSARQLVFANESVFWACQASFWKEQTCGVPKDGMPDEFFELPFIKWPDLSAWELFCYNYNWRELSFQADAHVAFSGVERVIERSFPAGFLYGLPEFFFDLTLLWWPNELVTRRVNPSADNGYCLPSWSWLGWHGRVNGTPGNPIQDYVRATDTQLQTKEDFRVQPLVEWTQVGPQAGQERMIRNHYHIFRTHGEKQSSISAGWTRKTTGQNTYYTNQKAPNIFFRYPLPPAAELPPEDEQKIWLPYLRLRTHRAFFTMEPCRFENVPETMVLLAGENGRWAGILLLNVDGQNAPFGEPCELVAVSKGSAKQDCESGKPTTMLADLHWQDITKKDGVYEFYNVLWVKWNDDHVVREGVGRVERSVWEQQRLDSIDTQLR</sequence>
<evidence type="ECO:0000313" key="3">
    <source>
        <dbReference type="Proteomes" id="UP000572817"/>
    </source>
</evidence>
<evidence type="ECO:0000259" key="1">
    <source>
        <dbReference type="Pfam" id="PF06985"/>
    </source>
</evidence>
<feature type="domain" description="Heterokaryon incompatibility" evidence="1">
    <location>
        <begin position="89"/>
        <end position="233"/>
    </location>
</feature>
<dbReference type="Pfam" id="PF06985">
    <property type="entry name" value="HET"/>
    <property type="match status" value="1"/>
</dbReference>
<dbReference type="PANTHER" id="PTHR33112">
    <property type="entry name" value="DOMAIN PROTEIN, PUTATIVE-RELATED"/>
    <property type="match status" value="1"/>
</dbReference>
<protein>
    <submittedName>
        <fullName evidence="2">Heterokaryon incompatibility protein</fullName>
    </submittedName>
</protein>
<proteinExistence type="predicted"/>
<dbReference type="EMBL" id="WWBZ02000016">
    <property type="protein sequence ID" value="KAF4309396.1"/>
    <property type="molecule type" value="Genomic_DNA"/>
</dbReference>